<evidence type="ECO:0000313" key="1">
    <source>
        <dbReference type="EMBL" id="KAF7305620.1"/>
    </source>
</evidence>
<dbReference type="AlphaFoldDB" id="A0A8H6SXB3"/>
<comment type="caution">
    <text evidence="1">The sequence shown here is derived from an EMBL/GenBank/DDBJ whole genome shotgun (WGS) entry which is preliminary data.</text>
</comment>
<keyword evidence="2" id="KW-1185">Reference proteome</keyword>
<reference evidence="1" key="1">
    <citation type="submission" date="2020-05" db="EMBL/GenBank/DDBJ databases">
        <title>Mycena genomes resolve the evolution of fungal bioluminescence.</title>
        <authorList>
            <person name="Tsai I.J."/>
        </authorList>
    </citation>
    <scope>NUCLEOTIDE SEQUENCE</scope>
    <source>
        <strain evidence="1">110903Hualien_Pintung</strain>
    </source>
</reference>
<evidence type="ECO:0000313" key="2">
    <source>
        <dbReference type="Proteomes" id="UP000613580"/>
    </source>
</evidence>
<organism evidence="1 2">
    <name type="scientific">Mycena chlorophos</name>
    <name type="common">Agaric fungus</name>
    <name type="synonym">Agaricus chlorophos</name>
    <dbReference type="NCBI Taxonomy" id="658473"/>
    <lineage>
        <taxon>Eukaryota</taxon>
        <taxon>Fungi</taxon>
        <taxon>Dikarya</taxon>
        <taxon>Basidiomycota</taxon>
        <taxon>Agaricomycotina</taxon>
        <taxon>Agaricomycetes</taxon>
        <taxon>Agaricomycetidae</taxon>
        <taxon>Agaricales</taxon>
        <taxon>Marasmiineae</taxon>
        <taxon>Mycenaceae</taxon>
        <taxon>Mycena</taxon>
    </lineage>
</organism>
<sequence length="118" mass="13011">MAWTIPLAPYEVHWTSSWIKLGLGGAGFVSATEPQADSHACPGDLARGVVVLVRQHAMLCLDPFYDMRFPSADAMYVAAGFRRCICPQSHQQRRLPHFWSHPGTVVGAHNIVGRAVRT</sequence>
<protein>
    <submittedName>
        <fullName evidence="1">Cyclin N-terminal domain-containing protein</fullName>
    </submittedName>
</protein>
<gene>
    <name evidence="1" type="ORF">HMN09_00815500</name>
</gene>
<proteinExistence type="predicted"/>
<dbReference type="EMBL" id="JACAZE010000010">
    <property type="protein sequence ID" value="KAF7305620.1"/>
    <property type="molecule type" value="Genomic_DNA"/>
</dbReference>
<name>A0A8H6SXB3_MYCCL</name>
<accession>A0A8H6SXB3</accession>
<dbReference type="Proteomes" id="UP000613580">
    <property type="component" value="Unassembled WGS sequence"/>
</dbReference>